<reference evidence="5" key="1">
    <citation type="submission" date="2021-01" db="EMBL/GenBank/DDBJ databases">
        <title>Metabolic potential, ecology and presence of endohyphal bacteria is reflected in genomic diversity of Mucoromycotina.</title>
        <authorList>
            <person name="Muszewska A."/>
            <person name="Okrasinska A."/>
            <person name="Steczkiewicz K."/>
            <person name="Drgas O."/>
            <person name="Orlowska M."/>
            <person name="Perlinska-Lenart U."/>
            <person name="Aleksandrzak-Piekarczyk T."/>
            <person name="Szatraj K."/>
            <person name="Zielenkiewicz U."/>
            <person name="Pilsyk S."/>
            <person name="Malc E."/>
            <person name="Mieczkowski P."/>
            <person name="Kruszewska J.S."/>
            <person name="Biernat P."/>
            <person name="Pawlowska J."/>
        </authorList>
    </citation>
    <scope>NUCLEOTIDE SEQUENCE</scope>
    <source>
        <strain evidence="5">WA0000018081</strain>
    </source>
</reference>
<gene>
    <name evidence="5" type="ORF">INT48_005046</name>
</gene>
<comment type="subcellular location">
    <subcellularLocation>
        <location evidence="1">Membrane</location>
        <topology evidence="1">Multi-pass membrane protein</topology>
    </subcellularLocation>
</comment>
<dbReference type="AlphaFoldDB" id="A0A8H7SNG0"/>
<evidence type="ECO:0000256" key="1">
    <source>
        <dbReference type="ARBA" id="ARBA00004141"/>
    </source>
</evidence>
<name>A0A8H7SNG0_9FUNG</name>
<feature type="transmembrane region" description="Helical" evidence="3">
    <location>
        <begin position="96"/>
        <end position="119"/>
    </location>
</feature>
<feature type="transmembrane region" description="Helical" evidence="3">
    <location>
        <begin position="139"/>
        <end position="156"/>
    </location>
</feature>
<dbReference type="SUPFAM" id="SSF103473">
    <property type="entry name" value="MFS general substrate transporter"/>
    <property type="match status" value="1"/>
</dbReference>
<evidence type="ECO:0000256" key="3">
    <source>
        <dbReference type="SAM" id="Phobius"/>
    </source>
</evidence>
<dbReference type="GO" id="GO:0022857">
    <property type="term" value="F:transmembrane transporter activity"/>
    <property type="evidence" value="ECO:0007669"/>
    <property type="project" value="InterPro"/>
</dbReference>
<feature type="transmembrane region" description="Helical" evidence="3">
    <location>
        <begin position="423"/>
        <end position="445"/>
    </location>
</feature>
<dbReference type="CDD" id="cd17352">
    <property type="entry name" value="MFS_MCT_SLC16"/>
    <property type="match status" value="1"/>
</dbReference>
<dbReference type="PANTHER" id="PTHR11360:SF284">
    <property type="entry name" value="EG:103B4.3 PROTEIN-RELATED"/>
    <property type="match status" value="1"/>
</dbReference>
<keyword evidence="3" id="KW-0812">Transmembrane</keyword>
<accession>A0A8H7SNG0</accession>
<evidence type="ECO:0000256" key="2">
    <source>
        <dbReference type="ARBA" id="ARBA00006727"/>
    </source>
</evidence>
<evidence type="ECO:0000313" key="6">
    <source>
        <dbReference type="Proteomes" id="UP000613177"/>
    </source>
</evidence>
<evidence type="ECO:0000259" key="4">
    <source>
        <dbReference type="PROSITE" id="PS50850"/>
    </source>
</evidence>
<feature type="domain" description="Major facilitator superfamily (MFS) profile" evidence="4">
    <location>
        <begin position="96"/>
        <end position="490"/>
    </location>
</feature>
<feature type="transmembrane region" description="Helical" evidence="3">
    <location>
        <begin position="256"/>
        <end position="280"/>
    </location>
</feature>
<comment type="similarity">
    <text evidence="2">Belongs to the major facilitator superfamily. Monocarboxylate porter (TC 2.A.1.13) family.</text>
</comment>
<dbReference type="Gene3D" id="1.20.1250.20">
    <property type="entry name" value="MFS general substrate transporter like domains"/>
    <property type="match status" value="2"/>
</dbReference>
<dbReference type="EMBL" id="JAEPRE010000146">
    <property type="protein sequence ID" value="KAG2231543.1"/>
    <property type="molecule type" value="Genomic_DNA"/>
</dbReference>
<feature type="transmembrane region" description="Helical" evidence="3">
    <location>
        <begin position="301"/>
        <end position="323"/>
    </location>
</feature>
<proteinExistence type="inferred from homology"/>
<feature type="transmembrane region" description="Helical" evidence="3">
    <location>
        <begin position="198"/>
        <end position="219"/>
    </location>
</feature>
<dbReference type="PROSITE" id="PS50850">
    <property type="entry name" value="MFS"/>
    <property type="match status" value="1"/>
</dbReference>
<dbReference type="Proteomes" id="UP000613177">
    <property type="component" value="Unassembled WGS sequence"/>
</dbReference>
<feature type="transmembrane region" description="Helical" evidence="3">
    <location>
        <begin position="457"/>
        <end position="480"/>
    </location>
</feature>
<comment type="caution">
    <text evidence="5">The sequence shown here is derived from an EMBL/GenBank/DDBJ whole genome shotgun (WGS) entry which is preliminary data.</text>
</comment>
<dbReference type="InterPro" id="IPR020846">
    <property type="entry name" value="MFS_dom"/>
</dbReference>
<keyword evidence="6" id="KW-1185">Reference proteome</keyword>
<keyword evidence="3" id="KW-0472">Membrane</keyword>
<keyword evidence="3" id="KW-1133">Transmembrane helix</keyword>
<feature type="transmembrane region" description="Helical" evidence="3">
    <location>
        <begin position="368"/>
        <end position="387"/>
    </location>
</feature>
<dbReference type="InterPro" id="IPR036259">
    <property type="entry name" value="MFS_trans_sf"/>
</dbReference>
<dbReference type="Pfam" id="PF07690">
    <property type="entry name" value="MFS_1"/>
    <property type="match status" value="1"/>
</dbReference>
<protein>
    <recommendedName>
        <fullName evidence="4">Major facilitator superfamily (MFS) profile domain-containing protein</fullName>
    </recommendedName>
</protein>
<feature type="transmembrane region" description="Helical" evidence="3">
    <location>
        <begin position="335"/>
        <end position="356"/>
    </location>
</feature>
<evidence type="ECO:0000313" key="5">
    <source>
        <dbReference type="EMBL" id="KAG2231543.1"/>
    </source>
</evidence>
<feature type="transmembrane region" description="Helical" evidence="3">
    <location>
        <begin position="226"/>
        <end position="244"/>
    </location>
</feature>
<dbReference type="PANTHER" id="PTHR11360">
    <property type="entry name" value="MONOCARBOXYLATE TRANSPORTER"/>
    <property type="match status" value="1"/>
</dbReference>
<feature type="transmembrane region" description="Helical" evidence="3">
    <location>
        <begin position="393"/>
        <end position="411"/>
    </location>
</feature>
<dbReference type="GO" id="GO:0016020">
    <property type="term" value="C:membrane"/>
    <property type="evidence" value="ECO:0007669"/>
    <property type="project" value="UniProtKB-SubCell"/>
</dbReference>
<organism evidence="5 6">
    <name type="scientific">Thamnidium elegans</name>
    <dbReference type="NCBI Taxonomy" id="101142"/>
    <lineage>
        <taxon>Eukaryota</taxon>
        <taxon>Fungi</taxon>
        <taxon>Fungi incertae sedis</taxon>
        <taxon>Mucoromycota</taxon>
        <taxon>Mucoromycotina</taxon>
        <taxon>Mucoromycetes</taxon>
        <taxon>Mucorales</taxon>
        <taxon>Mucorineae</taxon>
        <taxon>Mucoraceae</taxon>
        <taxon>Thamnidium</taxon>
    </lineage>
</organism>
<sequence>MEKKSSPLPNEILAEDVTQMSPNSSYDDLNDLTLIPNNNIHHQLEKVCTTKTEKYDMEHGGLEVVEPIQTNITMASVIELPDEHNAFYKGIPNGGYGWVVAIVGFLINFVMFGTASIWGVFSNAFATTVLKDKASTIELMGVGATLIVCLNVFTPLNPIMAPLGARPTMMIGSTLMALGIILAGFSTEVWHLYLSQGVLFGIGASIVYMSIVSVIPQWFTTRRGTAMGISSAGSGFGGLALSPMVSSLVEKYGLPWTYRIVGLMAFGIGMLASCLIRTRLPPGHVHQPKKSPIRLSLLKDVNFVIMLFGVVISLTGYLIPLFYMPKYCAAHGISAIQSSNIVGVACAMNAIGRLVLGYFADRIGRLNMYVMSSTFAGLMCMLLWPFAKTYETMMAFAVLFGFTCGIYYALAPPITAAVVGPDNISAGLSILFLASAISGTGPPIASAIQEATPGGGYLGVQMFSGSVYIFGSIICVALKLKMTGSLFSNM</sequence>
<dbReference type="InterPro" id="IPR050327">
    <property type="entry name" value="Proton-linked_MCT"/>
</dbReference>
<feature type="transmembrane region" description="Helical" evidence="3">
    <location>
        <begin position="168"/>
        <end position="186"/>
    </location>
</feature>
<dbReference type="InterPro" id="IPR011701">
    <property type="entry name" value="MFS"/>
</dbReference>